<keyword evidence="1" id="KW-1133">Transmembrane helix</keyword>
<dbReference type="OrthoDB" id="266591at2"/>
<evidence type="ECO:0000313" key="3">
    <source>
        <dbReference type="Proteomes" id="UP000319557"/>
    </source>
</evidence>
<reference evidence="2 3" key="1">
    <citation type="submission" date="2019-02" db="EMBL/GenBank/DDBJ databases">
        <title>Deep-cultivation of Planctomycetes and their phenomic and genomic characterization uncovers novel biology.</title>
        <authorList>
            <person name="Wiegand S."/>
            <person name="Jogler M."/>
            <person name="Boedeker C."/>
            <person name="Pinto D."/>
            <person name="Vollmers J."/>
            <person name="Rivas-Marin E."/>
            <person name="Kohn T."/>
            <person name="Peeters S.H."/>
            <person name="Heuer A."/>
            <person name="Rast P."/>
            <person name="Oberbeckmann S."/>
            <person name="Bunk B."/>
            <person name="Jeske O."/>
            <person name="Meyerdierks A."/>
            <person name="Storesund J.E."/>
            <person name="Kallscheuer N."/>
            <person name="Luecker S."/>
            <person name="Lage O.M."/>
            <person name="Pohl T."/>
            <person name="Merkel B.J."/>
            <person name="Hornburger P."/>
            <person name="Mueller R.-W."/>
            <person name="Bruemmer F."/>
            <person name="Labrenz M."/>
            <person name="Spormann A.M."/>
            <person name="Op den Camp H."/>
            <person name="Overmann J."/>
            <person name="Amann R."/>
            <person name="Jetten M.S.M."/>
            <person name="Mascher T."/>
            <person name="Medema M.H."/>
            <person name="Devos D.P."/>
            <person name="Kaster A.-K."/>
            <person name="Ovreas L."/>
            <person name="Rohde M."/>
            <person name="Galperin M.Y."/>
            <person name="Jogler C."/>
        </authorList>
    </citation>
    <scope>NUCLEOTIDE SEQUENCE [LARGE SCALE GENOMIC DNA]</scope>
    <source>
        <strain evidence="2 3">EC9</strain>
    </source>
</reference>
<organism evidence="2 3">
    <name type="scientific">Rosistilla ulvae</name>
    <dbReference type="NCBI Taxonomy" id="1930277"/>
    <lineage>
        <taxon>Bacteria</taxon>
        <taxon>Pseudomonadati</taxon>
        <taxon>Planctomycetota</taxon>
        <taxon>Planctomycetia</taxon>
        <taxon>Pirellulales</taxon>
        <taxon>Pirellulaceae</taxon>
        <taxon>Rosistilla</taxon>
    </lineage>
</organism>
<dbReference type="PANTHER" id="PTHR37305">
    <property type="entry name" value="INTEGRAL MEMBRANE PROTEIN-RELATED"/>
    <property type="match status" value="1"/>
</dbReference>
<accession>A0A517M3Q3</accession>
<dbReference type="Pfam" id="PF12679">
    <property type="entry name" value="ABC2_membrane_2"/>
    <property type="match status" value="1"/>
</dbReference>
<dbReference type="PANTHER" id="PTHR37305:SF2">
    <property type="entry name" value="BACITRACIN TRANSPORT PERMEASE PROTEIN BCRB"/>
    <property type="match status" value="1"/>
</dbReference>
<dbReference type="KEGG" id="ruv:EC9_36950"/>
<feature type="transmembrane region" description="Helical" evidence="1">
    <location>
        <begin position="15"/>
        <end position="35"/>
    </location>
</feature>
<dbReference type="GO" id="GO:0005886">
    <property type="term" value="C:plasma membrane"/>
    <property type="evidence" value="ECO:0007669"/>
    <property type="project" value="UniProtKB-SubCell"/>
</dbReference>
<feature type="transmembrane region" description="Helical" evidence="1">
    <location>
        <begin position="191"/>
        <end position="209"/>
    </location>
</feature>
<dbReference type="Proteomes" id="UP000319557">
    <property type="component" value="Chromosome"/>
</dbReference>
<dbReference type="RefSeq" id="WP_145347244.1">
    <property type="nucleotide sequence ID" value="NZ_CP036261.1"/>
</dbReference>
<name>A0A517M3Q3_9BACT</name>
<dbReference type="GO" id="GO:0140359">
    <property type="term" value="F:ABC-type transporter activity"/>
    <property type="evidence" value="ECO:0007669"/>
    <property type="project" value="InterPro"/>
</dbReference>
<feature type="transmembrane region" description="Helical" evidence="1">
    <location>
        <begin position="125"/>
        <end position="146"/>
    </location>
</feature>
<keyword evidence="1" id="KW-0812">Transmembrane</keyword>
<keyword evidence="1" id="KW-0472">Membrane</keyword>
<sequence>MMTRVLIRKFIGEAILLWAACALALVSFNILRVWLVSQMEMERFKAIIEQFRDYERFSPIPFDQLFSYVGRIGMTFDEPIVILCVVVWVIARGSDVVSGELGRGTLEMLLAQPVTRTQVMRAHGIVAVTGLAGLTLCVWLGIWIGIMCFSVKQTPPTPTFYIPLIGLHLPILTGPIEPIDTPMRELVSAEVFGVGVLNLFAFGFALLGISTWISSIDRYRWRAVGVTIGFYVVNVILMIASQATERLDWLKYFTYFTAYMPQEIIQHQMNPETGSPWQIVVSGPEGAQMPGPLAATLFLLSIGVVGYLLAIQRFNRRDLPAPV</sequence>
<protein>
    <submittedName>
        <fullName evidence="2">ABC-2 family transporter protein</fullName>
    </submittedName>
</protein>
<gene>
    <name evidence="2" type="ORF">EC9_36950</name>
</gene>
<proteinExistence type="predicted"/>
<feature type="transmembrane region" description="Helical" evidence="1">
    <location>
        <begin position="221"/>
        <end position="240"/>
    </location>
</feature>
<evidence type="ECO:0000256" key="1">
    <source>
        <dbReference type="SAM" id="Phobius"/>
    </source>
</evidence>
<feature type="transmembrane region" description="Helical" evidence="1">
    <location>
        <begin position="293"/>
        <end position="311"/>
    </location>
</feature>
<dbReference type="EMBL" id="CP036261">
    <property type="protein sequence ID" value="QDS89495.1"/>
    <property type="molecule type" value="Genomic_DNA"/>
</dbReference>
<keyword evidence="3" id="KW-1185">Reference proteome</keyword>
<evidence type="ECO:0000313" key="2">
    <source>
        <dbReference type="EMBL" id="QDS89495.1"/>
    </source>
</evidence>
<dbReference type="AlphaFoldDB" id="A0A517M3Q3"/>